<feature type="domain" description="tRNA nuclease CdiA C-terminal" evidence="2">
    <location>
        <begin position="395"/>
        <end position="472"/>
    </location>
</feature>
<dbReference type="NCBIfam" id="TIGR01641">
    <property type="entry name" value="phageSPP1_gp7"/>
    <property type="match status" value="1"/>
</dbReference>
<evidence type="ECO:0000313" key="4">
    <source>
        <dbReference type="Proteomes" id="UP000255411"/>
    </source>
</evidence>
<sequence length="479" mass="55204">MNNYWRKRIEAEMKARENDDIALSDAMKQLHDFHYRSIEKEIESFYQRYADKEKIDLTEARKRASEIDVSAYQKKAQDLVARADKMRASGKIVTKADFTHKENAEMSIYNLMMKVNRLELLQYNIDLAMQELADDEYKLHEKFLRDGFEQEKAFRASIMADTVPNPKAIGDIAEATINANFKGASWSKTIWDRQDKLRSIVAQEVYQSIVRGQNGLAIARNLRKNFDVNSSYAKRLAITEHARVQMEVAKQSMLKNGFEHYEVLPEPKACDICKPKAGKKYRVDKMVTGETAPPFHPYCRCAIVEVFDGVEESKEIELQHAKNITKTFLANAVNQSTLRILTEYTKNGKTYKVDGHNVVNDHSNYEHQVASWLTEITGANIDLVPRVNFPEKTPTPDFLINEEPFDLKEVTGSGKYAIDNNARKTKIQSPNIIFDITKNPLSEEEILKQLDDVYWSERRELGKTILKKEDKIIGVFDKK</sequence>
<dbReference type="AlphaFoldDB" id="A0A345VIJ2"/>
<dbReference type="Pfam" id="PF18451">
    <property type="entry name" value="CdiA_C"/>
    <property type="match status" value="1"/>
</dbReference>
<dbReference type="RefSeq" id="WP_115129848.1">
    <property type="nucleotide sequence ID" value="NZ_CP022601.1"/>
</dbReference>
<dbReference type="PROSITE" id="PS50007">
    <property type="entry name" value="PIPLC_X_DOMAIN"/>
    <property type="match status" value="1"/>
</dbReference>
<protein>
    <recommendedName>
        <fullName evidence="5">Phage head morphogenesis domain-containing protein</fullName>
    </recommendedName>
</protein>
<feature type="domain" description="Phage head morphogenesis" evidence="1">
    <location>
        <begin position="201"/>
        <end position="303"/>
    </location>
</feature>
<evidence type="ECO:0008006" key="5">
    <source>
        <dbReference type="Google" id="ProtNLM"/>
    </source>
</evidence>
<organism evidence="3 4">
    <name type="scientific">Streptococcus pluranimalium</name>
    <dbReference type="NCBI Taxonomy" id="82348"/>
    <lineage>
        <taxon>Bacteria</taxon>
        <taxon>Bacillati</taxon>
        <taxon>Bacillota</taxon>
        <taxon>Bacilli</taxon>
        <taxon>Lactobacillales</taxon>
        <taxon>Streptococcaceae</taxon>
        <taxon>Streptococcus</taxon>
    </lineage>
</organism>
<dbReference type="Proteomes" id="UP000255411">
    <property type="component" value="Chromosome"/>
</dbReference>
<evidence type="ECO:0000259" key="1">
    <source>
        <dbReference type="Pfam" id="PF04233"/>
    </source>
</evidence>
<proteinExistence type="predicted"/>
<accession>A0A345VIJ2</accession>
<dbReference type="InterPro" id="IPR006528">
    <property type="entry name" value="Phage_head_morphogenesis_dom"/>
</dbReference>
<dbReference type="EMBL" id="CP022601">
    <property type="protein sequence ID" value="AXJ12544.1"/>
    <property type="molecule type" value="Genomic_DNA"/>
</dbReference>
<name>A0A345VIJ2_9STRE</name>
<evidence type="ECO:0000313" key="3">
    <source>
        <dbReference type="EMBL" id="AXJ12544.1"/>
    </source>
</evidence>
<dbReference type="InterPro" id="IPR040559">
    <property type="entry name" value="CdiA_C"/>
</dbReference>
<dbReference type="Pfam" id="PF04233">
    <property type="entry name" value="Phage_Mu_F"/>
    <property type="match status" value="1"/>
</dbReference>
<gene>
    <name evidence="3" type="ORF">Sp14A_06150</name>
</gene>
<reference evidence="3 4" key="1">
    <citation type="submission" date="2017-07" db="EMBL/GenBank/DDBJ databases">
        <title>Streptococcus pluranimalium as cause of bovine abortion.</title>
        <authorList>
            <person name="Rodriguez Campos S."/>
            <person name="Gobeli Brawand S."/>
            <person name="Brodard I."/>
            <person name="Rychener L."/>
            <person name="Perreten V."/>
        </authorList>
    </citation>
    <scope>NUCLEOTIDE SEQUENCE [LARGE SCALE GENOMIC DNA]</scope>
    <source>
        <strain evidence="3 4">14A0014</strain>
    </source>
</reference>
<dbReference type="Gene3D" id="3.40.1350.120">
    <property type="match status" value="1"/>
</dbReference>
<evidence type="ECO:0000259" key="2">
    <source>
        <dbReference type="Pfam" id="PF18451"/>
    </source>
</evidence>